<reference evidence="1 2" key="1">
    <citation type="journal article" date="2023" name="Sci. Data">
        <title>Genome assembly of the Korean intertidal mud-creeper Batillaria attramentaria.</title>
        <authorList>
            <person name="Patra A.K."/>
            <person name="Ho P.T."/>
            <person name="Jun S."/>
            <person name="Lee S.J."/>
            <person name="Kim Y."/>
            <person name="Won Y.J."/>
        </authorList>
    </citation>
    <scope>NUCLEOTIDE SEQUENCE [LARGE SCALE GENOMIC DNA]</scope>
    <source>
        <strain evidence="1">Wonlab-2016</strain>
    </source>
</reference>
<proteinExistence type="predicted"/>
<name>A0ABD0J454_9CAEN</name>
<dbReference type="EMBL" id="JACVVK020000662">
    <property type="protein sequence ID" value="KAK7458947.1"/>
    <property type="molecule type" value="Genomic_DNA"/>
</dbReference>
<protein>
    <submittedName>
        <fullName evidence="1">Uncharacterized protein</fullName>
    </submittedName>
</protein>
<sequence length="115" mass="13269">MHRINTHRHCCSLLLRRDLSEEKRHHDRSMHSQLVPDFQPHFLLSPGVNNQFLLPTGQRWLDTRHQTLCSSDWGADSDQFFLTIVPKVAFNLSSFQVPVVNRPATHAALTADLLF</sequence>
<evidence type="ECO:0000313" key="2">
    <source>
        <dbReference type="Proteomes" id="UP001519460"/>
    </source>
</evidence>
<organism evidence="1 2">
    <name type="scientific">Batillaria attramentaria</name>
    <dbReference type="NCBI Taxonomy" id="370345"/>
    <lineage>
        <taxon>Eukaryota</taxon>
        <taxon>Metazoa</taxon>
        <taxon>Spiralia</taxon>
        <taxon>Lophotrochozoa</taxon>
        <taxon>Mollusca</taxon>
        <taxon>Gastropoda</taxon>
        <taxon>Caenogastropoda</taxon>
        <taxon>Sorbeoconcha</taxon>
        <taxon>Cerithioidea</taxon>
        <taxon>Batillariidae</taxon>
        <taxon>Batillaria</taxon>
    </lineage>
</organism>
<dbReference type="AlphaFoldDB" id="A0ABD0J454"/>
<gene>
    <name evidence="1" type="ORF">BaRGS_00039078</name>
</gene>
<accession>A0ABD0J454</accession>
<keyword evidence="2" id="KW-1185">Reference proteome</keyword>
<comment type="caution">
    <text evidence="1">The sequence shown here is derived from an EMBL/GenBank/DDBJ whole genome shotgun (WGS) entry which is preliminary data.</text>
</comment>
<dbReference type="Proteomes" id="UP001519460">
    <property type="component" value="Unassembled WGS sequence"/>
</dbReference>
<evidence type="ECO:0000313" key="1">
    <source>
        <dbReference type="EMBL" id="KAK7458947.1"/>
    </source>
</evidence>